<dbReference type="EMBL" id="GL629801">
    <property type="protein sequence ID" value="EFX00101.1"/>
    <property type="molecule type" value="Genomic_DNA"/>
</dbReference>
<sequence length="415" mass="44866">MQSRTVLKPKAPSSKLNPDTARRSLPSFASSDYYVRGVGRGGILQTKRRTTTSSARREPSSKLAPAIPFSIDAALKGTLSAYASSSPASAPASSALILDESEMEASWFFSIHEDTPEQEITNLLQHSTCVLDISSDEESEQKARHAKAEGRDKENIPPANDASQTSRSRLEATDSMLVDKTRNPLSQLNAADFYEAGCDETSIVLVSCDDLEEDGSGDKLSRPVKSSAETVTTEPTSIPITDEPTAGSVDASVEELMACRGGPEAVVTVVKSIDGTCQNFDVWESGSSREENLSPAPPLLSEDLVLFLDLDEEQAKKRGGWGDELYEKAEMQRRVKDLFWGLSFGRIDVKGAVKAGEDHADFAVGLTFRQEEEDLSVVDASASAHDVADAIWKIVHPRISAVDRGEAGKVVRRVS</sequence>
<dbReference type="GO" id="GO:0004550">
    <property type="term" value="F:nucleoside diphosphate kinase activity"/>
    <property type="evidence" value="ECO:0007669"/>
    <property type="project" value="TreeGrafter"/>
</dbReference>
<keyword evidence="2" id="KW-0418">Kinase</keyword>
<feature type="region of interest" description="Disordered" evidence="1">
    <location>
        <begin position="213"/>
        <end position="245"/>
    </location>
</feature>
<dbReference type="eggNOG" id="ENOG502SC0Q">
    <property type="taxonomic scope" value="Eukaryota"/>
</dbReference>
<dbReference type="GO" id="GO:0005634">
    <property type="term" value="C:nucleus"/>
    <property type="evidence" value="ECO:0007669"/>
    <property type="project" value="TreeGrafter"/>
</dbReference>
<dbReference type="GO" id="GO:0006235">
    <property type="term" value="P:dTTP biosynthetic process"/>
    <property type="evidence" value="ECO:0007669"/>
    <property type="project" value="TreeGrafter"/>
</dbReference>
<gene>
    <name evidence="2" type="ORF">CMQ_7103</name>
</gene>
<keyword evidence="2" id="KW-0808">Transferase</keyword>
<dbReference type="RefSeq" id="XP_014169583.1">
    <property type="nucleotide sequence ID" value="XM_014314108.1"/>
</dbReference>
<evidence type="ECO:0000256" key="1">
    <source>
        <dbReference type="SAM" id="MobiDB-lite"/>
    </source>
</evidence>
<organism evidence="3">
    <name type="scientific">Grosmannia clavigera (strain kw1407 / UAMH 11150)</name>
    <name type="common">Blue stain fungus</name>
    <name type="synonym">Graphiocladiella clavigera</name>
    <dbReference type="NCBI Taxonomy" id="655863"/>
    <lineage>
        <taxon>Eukaryota</taxon>
        <taxon>Fungi</taxon>
        <taxon>Dikarya</taxon>
        <taxon>Ascomycota</taxon>
        <taxon>Pezizomycotina</taxon>
        <taxon>Sordariomycetes</taxon>
        <taxon>Sordariomycetidae</taxon>
        <taxon>Ophiostomatales</taxon>
        <taxon>Ophiostomataceae</taxon>
        <taxon>Leptographium</taxon>
    </lineage>
</organism>
<dbReference type="InterPro" id="IPR027417">
    <property type="entry name" value="P-loop_NTPase"/>
</dbReference>
<name>F0XNU3_GROCL</name>
<dbReference type="HOGENOM" id="CLU_662312_0_0_1"/>
<feature type="compositionally biased region" description="Basic and acidic residues" evidence="1">
    <location>
        <begin position="140"/>
        <end position="155"/>
    </location>
</feature>
<protein>
    <submittedName>
        <fullName evidence="2">Thymidylate kinase</fullName>
    </submittedName>
</protein>
<dbReference type="GO" id="GO:0004798">
    <property type="term" value="F:dTMP kinase activity"/>
    <property type="evidence" value="ECO:0007669"/>
    <property type="project" value="TreeGrafter"/>
</dbReference>
<dbReference type="Proteomes" id="UP000007796">
    <property type="component" value="Unassembled WGS sequence"/>
</dbReference>
<accession>F0XNU3</accession>
<dbReference type="InParanoid" id="F0XNU3"/>
<feature type="region of interest" description="Disordered" evidence="1">
    <location>
        <begin position="134"/>
        <end position="178"/>
    </location>
</feature>
<evidence type="ECO:0000313" key="2">
    <source>
        <dbReference type="EMBL" id="EFX00101.1"/>
    </source>
</evidence>
<dbReference type="Gene3D" id="3.40.50.300">
    <property type="entry name" value="P-loop containing nucleotide triphosphate hydrolases"/>
    <property type="match status" value="1"/>
</dbReference>
<feature type="compositionally biased region" description="Basic and acidic residues" evidence="1">
    <location>
        <begin position="168"/>
        <end position="178"/>
    </location>
</feature>
<dbReference type="PANTHER" id="PTHR10344:SF1">
    <property type="entry name" value="THYMIDYLATE KINASE"/>
    <property type="match status" value="1"/>
</dbReference>
<dbReference type="GO" id="GO:0006227">
    <property type="term" value="P:dUDP biosynthetic process"/>
    <property type="evidence" value="ECO:0007669"/>
    <property type="project" value="TreeGrafter"/>
</dbReference>
<dbReference type="GO" id="GO:0005829">
    <property type="term" value="C:cytosol"/>
    <property type="evidence" value="ECO:0007669"/>
    <property type="project" value="TreeGrafter"/>
</dbReference>
<dbReference type="PANTHER" id="PTHR10344">
    <property type="entry name" value="THYMIDYLATE KINASE"/>
    <property type="match status" value="1"/>
</dbReference>
<dbReference type="OrthoDB" id="425602at2759"/>
<dbReference type="GO" id="GO:0006233">
    <property type="term" value="P:dTDP biosynthetic process"/>
    <property type="evidence" value="ECO:0007669"/>
    <property type="project" value="TreeGrafter"/>
</dbReference>
<dbReference type="STRING" id="655863.F0XNU3"/>
<reference evidence="2 3" key="1">
    <citation type="journal article" date="2011" name="Proc. Natl. Acad. Sci. U.S.A.">
        <title>Genome and transcriptome analyses of the mountain pine beetle-fungal symbiont Grosmannia clavigera, a lodgepole pine pathogen.</title>
        <authorList>
            <person name="DiGuistini S."/>
            <person name="Wang Y."/>
            <person name="Liao N.Y."/>
            <person name="Taylor G."/>
            <person name="Tanguay P."/>
            <person name="Feau N."/>
            <person name="Henrissat B."/>
            <person name="Chan S.K."/>
            <person name="Hesse-Orce U."/>
            <person name="Alamouti S.M."/>
            <person name="Tsui C.K.M."/>
            <person name="Docking R.T."/>
            <person name="Levasseur A."/>
            <person name="Haridas S."/>
            <person name="Robertson G."/>
            <person name="Birol I."/>
            <person name="Holt R.A."/>
            <person name="Marra M.A."/>
            <person name="Hamelin R.C."/>
            <person name="Hirst M."/>
            <person name="Jones S.J.M."/>
            <person name="Bohlmann J."/>
            <person name="Breuil C."/>
        </authorList>
    </citation>
    <scope>NUCLEOTIDE SEQUENCE [LARGE SCALE GENOMIC DNA]</scope>
    <source>
        <strain evidence="3">kw1407 / UAMH 11150</strain>
    </source>
</reference>
<dbReference type="AlphaFoldDB" id="F0XNU3"/>
<feature type="region of interest" description="Disordered" evidence="1">
    <location>
        <begin position="44"/>
        <end position="63"/>
    </location>
</feature>
<dbReference type="GeneID" id="25980611"/>
<feature type="region of interest" description="Disordered" evidence="1">
    <location>
        <begin position="1"/>
        <end position="25"/>
    </location>
</feature>
<evidence type="ECO:0000313" key="3">
    <source>
        <dbReference type="Proteomes" id="UP000007796"/>
    </source>
</evidence>
<proteinExistence type="predicted"/>
<keyword evidence="3" id="KW-1185">Reference proteome</keyword>
<feature type="compositionally biased region" description="Polar residues" evidence="1">
    <location>
        <begin position="227"/>
        <end position="239"/>
    </location>
</feature>